<protein>
    <recommendedName>
        <fullName evidence="1">Cation-transporting P-type ATPase N-terminal domain-containing protein</fullName>
    </recommendedName>
</protein>
<dbReference type="AlphaFoldDB" id="A0AAU9T7Q3"/>
<dbReference type="SUPFAM" id="SSF81665">
    <property type="entry name" value="Calcium ATPase, transmembrane domain M"/>
    <property type="match status" value="1"/>
</dbReference>
<organism evidence="2 3">
    <name type="scientific">Thlaspi arvense</name>
    <name type="common">Field penny-cress</name>
    <dbReference type="NCBI Taxonomy" id="13288"/>
    <lineage>
        <taxon>Eukaryota</taxon>
        <taxon>Viridiplantae</taxon>
        <taxon>Streptophyta</taxon>
        <taxon>Embryophyta</taxon>
        <taxon>Tracheophyta</taxon>
        <taxon>Spermatophyta</taxon>
        <taxon>Magnoliopsida</taxon>
        <taxon>eudicotyledons</taxon>
        <taxon>Gunneridae</taxon>
        <taxon>Pentapetalae</taxon>
        <taxon>rosids</taxon>
        <taxon>malvids</taxon>
        <taxon>Brassicales</taxon>
        <taxon>Brassicaceae</taxon>
        <taxon>Thlaspideae</taxon>
        <taxon>Thlaspi</taxon>
    </lineage>
</organism>
<name>A0AAU9T7Q3_THLAR</name>
<dbReference type="InterPro" id="IPR004014">
    <property type="entry name" value="ATPase_P-typ_cation-transptr_N"/>
</dbReference>
<feature type="domain" description="Cation-transporting P-type ATPase N-terminal" evidence="1">
    <location>
        <begin position="150"/>
        <end position="190"/>
    </location>
</feature>
<reference evidence="2 3" key="1">
    <citation type="submission" date="2022-03" db="EMBL/GenBank/DDBJ databases">
        <authorList>
            <person name="Nunn A."/>
            <person name="Chopra R."/>
            <person name="Nunn A."/>
            <person name="Contreras Garrido A."/>
        </authorList>
    </citation>
    <scope>NUCLEOTIDE SEQUENCE [LARGE SCALE GENOMIC DNA]</scope>
</reference>
<evidence type="ECO:0000313" key="2">
    <source>
        <dbReference type="EMBL" id="CAH2080463.1"/>
    </source>
</evidence>
<proteinExistence type="predicted"/>
<comment type="caution">
    <text evidence="2">The sequence shown here is derived from an EMBL/GenBank/DDBJ whole genome shotgun (WGS) entry which is preliminary data.</text>
</comment>
<dbReference type="InterPro" id="IPR023298">
    <property type="entry name" value="ATPase_P-typ_TM_dom_sf"/>
</dbReference>
<evidence type="ECO:0000259" key="1">
    <source>
        <dbReference type="Pfam" id="PF00690"/>
    </source>
</evidence>
<keyword evidence="3" id="KW-1185">Reference proteome</keyword>
<accession>A0AAU9T7Q3</accession>
<sequence>MDHFERGLYNGSSSSFPSYSLFALDLKKTMGRSRSVSRSLSGLLAGGVSTTIGQQPYPCSIAFIGPPPPHLMFCFFILLVNPRPHFPHATRSALQPVALPFFPANLEPRLFSRLASHRHKPYRWNSLPSKLEKPLLDPENFNREGIDLERLPLEEVFEQLRTSRAGLTTEDAEVRLKIFGPNKLEEKPVSIKTPDNI</sequence>
<evidence type="ECO:0000313" key="3">
    <source>
        <dbReference type="Proteomes" id="UP000836841"/>
    </source>
</evidence>
<dbReference type="Pfam" id="PF00690">
    <property type="entry name" value="Cation_ATPase_N"/>
    <property type="match status" value="1"/>
</dbReference>
<dbReference type="EMBL" id="CAJVSB020000900">
    <property type="protein sequence ID" value="CAH2080463.1"/>
    <property type="molecule type" value="Genomic_DNA"/>
</dbReference>
<gene>
    <name evidence="2" type="ORF">TAV2_LOCUS26172</name>
</gene>
<dbReference type="Proteomes" id="UP000836841">
    <property type="component" value="Unassembled WGS sequence"/>
</dbReference>